<evidence type="ECO:0000313" key="2">
    <source>
        <dbReference type="Proteomes" id="UP000017836"/>
    </source>
</evidence>
<gene>
    <name evidence="1" type="ORF">AMTR_s00032p00217650</name>
</gene>
<evidence type="ECO:0000313" key="1">
    <source>
        <dbReference type="EMBL" id="ERN14969.1"/>
    </source>
</evidence>
<dbReference type="Gramene" id="ERN14969">
    <property type="protein sequence ID" value="ERN14969"/>
    <property type="gene ID" value="AMTR_s00032p00217650"/>
</dbReference>
<sequence length="60" mass="6388">MAFAGCIVIEVLKVRSYHEGSLVWAQTGPLLANPQPRLQHPALHSPAARCPVGSLLLEGS</sequence>
<dbReference type="HOGENOM" id="CLU_2944760_0_0_1"/>
<keyword evidence="2" id="KW-1185">Reference proteome</keyword>
<organism evidence="1 2">
    <name type="scientific">Amborella trichopoda</name>
    <dbReference type="NCBI Taxonomy" id="13333"/>
    <lineage>
        <taxon>Eukaryota</taxon>
        <taxon>Viridiplantae</taxon>
        <taxon>Streptophyta</taxon>
        <taxon>Embryophyta</taxon>
        <taxon>Tracheophyta</taxon>
        <taxon>Spermatophyta</taxon>
        <taxon>Magnoliopsida</taxon>
        <taxon>Amborellales</taxon>
        <taxon>Amborellaceae</taxon>
        <taxon>Amborella</taxon>
    </lineage>
</organism>
<dbReference type="AlphaFoldDB" id="U5CXU1"/>
<proteinExistence type="predicted"/>
<protein>
    <submittedName>
        <fullName evidence="1">Uncharacterized protein</fullName>
    </submittedName>
</protein>
<reference evidence="2" key="1">
    <citation type="journal article" date="2013" name="Science">
        <title>The Amborella genome and the evolution of flowering plants.</title>
        <authorList>
            <consortium name="Amborella Genome Project"/>
        </authorList>
    </citation>
    <scope>NUCLEOTIDE SEQUENCE [LARGE SCALE GENOMIC DNA]</scope>
</reference>
<name>U5CXU1_AMBTC</name>
<dbReference type="EMBL" id="KI392518">
    <property type="protein sequence ID" value="ERN14969.1"/>
    <property type="molecule type" value="Genomic_DNA"/>
</dbReference>
<accession>U5CXU1</accession>
<dbReference type="Proteomes" id="UP000017836">
    <property type="component" value="Unassembled WGS sequence"/>
</dbReference>